<reference evidence="1 2" key="1">
    <citation type="submission" date="2019-05" db="EMBL/GenBank/DDBJ databases">
        <title>Emergence of the Ug99 lineage of the wheat stem rust pathogen through somatic hybridization.</title>
        <authorList>
            <person name="Li F."/>
            <person name="Upadhyaya N.M."/>
            <person name="Sperschneider J."/>
            <person name="Matny O."/>
            <person name="Nguyen-Phuc H."/>
            <person name="Mago R."/>
            <person name="Raley C."/>
            <person name="Miller M.E."/>
            <person name="Silverstein K.A.T."/>
            <person name="Henningsen E."/>
            <person name="Hirsch C.D."/>
            <person name="Visser B."/>
            <person name="Pretorius Z.A."/>
            <person name="Steffenson B.J."/>
            <person name="Schwessinger B."/>
            <person name="Dodds P.N."/>
            <person name="Figueroa M."/>
        </authorList>
    </citation>
    <scope>NUCLEOTIDE SEQUENCE [LARGE SCALE GENOMIC DNA]</scope>
    <source>
        <strain evidence="1 2">Ug99</strain>
    </source>
</reference>
<comment type="caution">
    <text evidence="1">The sequence shown here is derived from an EMBL/GenBank/DDBJ whole genome shotgun (WGS) entry which is preliminary data.</text>
</comment>
<dbReference type="Proteomes" id="UP000325313">
    <property type="component" value="Unassembled WGS sequence"/>
</dbReference>
<dbReference type="EMBL" id="VDEP01000372">
    <property type="protein sequence ID" value="KAA1095432.1"/>
    <property type="molecule type" value="Genomic_DNA"/>
</dbReference>
<evidence type="ECO:0000313" key="2">
    <source>
        <dbReference type="Proteomes" id="UP000325313"/>
    </source>
</evidence>
<accession>A0A5B0P3L0</accession>
<organism evidence="1 2">
    <name type="scientific">Puccinia graminis f. sp. tritici</name>
    <dbReference type="NCBI Taxonomy" id="56615"/>
    <lineage>
        <taxon>Eukaryota</taxon>
        <taxon>Fungi</taxon>
        <taxon>Dikarya</taxon>
        <taxon>Basidiomycota</taxon>
        <taxon>Pucciniomycotina</taxon>
        <taxon>Pucciniomycetes</taxon>
        <taxon>Pucciniales</taxon>
        <taxon>Pucciniaceae</taxon>
        <taxon>Puccinia</taxon>
    </lineage>
</organism>
<gene>
    <name evidence="1" type="ORF">PGTUg99_031008</name>
</gene>
<protein>
    <submittedName>
        <fullName evidence="1">Uncharacterized protein</fullName>
    </submittedName>
</protein>
<proteinExistence type="predicted"/>
<name>A0A5B0P3L0_PUCGR</name>
<evidence type="ECO:0000313" key="1">
    <source>
        <dbReference type="EMBL" id="KAA1095432.1"/>
    </source>
</evidence>
<sequence>MKTQSDGTDPEELDVFQTKQAKLSEENLVASTPVVHSLVKSEWIDSRSKIGRSSSYSPVLLIDSGQLGCEETENLNASSKGTMLFISNTFRGGKRRLERRVTGIRGIKGWQFLLRGSAKWVCMEISFEWGIESISRDKLGAIFEMVSSGVPIPSGKNSVGYIVGD</sequence>
<dbReference type="AlphaFoldDB" id="A0A5B0P3L0"/>